<keyword evidence="2" id="KW-1185">Reference proteome</keyword>
<evidence type="ECO:0000313" key="1">
    <source>
        <dbReference type="EMBL" id="MCR6546106.1"/>
    </source>
</evidence>
<dbReference type="NCBIfam" id="NF038093">
    <property type="entry name" value="GrdX"/>
    <property type="match status" value="1"/>
</dbReference>
<dbReference type="EMBL" id="JANPWE010000005">
    <property type="protein sequence ID" value="MCR6546106.1"/>
    <property type="molecule type" value="Genomic_DNA"/>
</dbReference>
<proteinExistence type="predicted"/>
<comment type="caution">
    <text evidence="1">The sequence shown here is derived from an EMBL/GenBank/DDBJ whole genome shotgun (WGS) entry which is preliminary data.</text>
</comment>
<protein>
    <submittedName>
        <fullName evidence="1">GrdX family protein</fullName>
    </submittedName>
</protein>
<dbReference type="RefSeq" id="WP_089612055.1">
    <property type="nucleotide sequence ID" value="NZ_CP022121.1"/>
</dbReference>
<evidence type="ECO:0000313" key="2">
    <source>
        <dbReference type="Proteomes" id="UP001524944"/>
    </source>
</evidence>
<reference evidence="1 2" key="1">
    <citation type="submission" date="2022-08" db="EMBL/GenBank/DDBJ databases">
        <title>Proteogenomics of the novel Dehalobacterium formicoaceticum strain EZ94 highlights a key role of methyltransferases during anaerobic dichloromethane degradation.</title>
        <authorList>
            <person name="Wasmund K."/>
        </authorList>
    </citation>
    <scope>NUCLEOTIDE SEQUENCE [LARGE SCALE GENOMIC DNA]</scope>
    <source>
        <strain evidence="1 2">EZ94</strain>
    </source>
</reference>
<accession>A0ABT1Y6M0</accession>
<sequence>MEKAFIISNNPAVWQSYRQARQVKGSLQEVFVDARNFIHQGSKLLNHPLAGSIKPNETPFKSLILTQERGTLDYQSLSMIESAMEILNKMPVLARSWNNSVIEDFAMIDLNLLQSAIDALPNTIYFEK</sequence>
<dbReference type="Proteomes" id="UP001524944">
    <property type="component" value="Unassembled WGS sequence"/>
</dbReference>
<organism evidence="1 2">
    <name type="scientific">Dehalobacterium formicoaceticum</name>
    <dbReference type="NCBI Taxonomy" id="51515"/>
    <lineage>
        <taxon>Bacteria</taxon>
        <taxon>Bacillati</taxon>
        <taxon>Bacillota</taxon>
        <taxon>Clostridia</taxon>
        <taxon>Eubacteriales</taxon>
        <taxon>Peptococcaceae</taxon>
        <taxon>Dehalobacterium</taxon>
    </lineage>
</organism>
<name>A0ABT1Y6M0_9FIRM</name>
<dbReference type="InterPro" id="IPR047735">
    <property type="entry name" value="GrdX-like"/>
</dbReference>
<gene>
    <name evidence="1" type="ORF">NVS47_11370</name>
</gene>